<evidence type="ECO:0000313" key="2">
    <source>
        <dbReference type="EMBL" id="MBD2872024.1"/>
    </source>
</evidence>
<sequence length="43" mass="4750">MQKKAWLQPTLEVLDVNQTMAGPGVDIPDAVQPDPTEIIHHES</sequence>
<protein>
    <submittedName>
        <fullName evidence="2">Paeninodin family lasso peptide</fullName>
    </submittedName>
</protein>
<organism evidence="2 3">
    <name type="scientific">Paenibacillus arenilitoris</name>
    <dbReference type="NCBI Taxonomy" id="2772299"/>
    <lineage>
        <taxon>Bacteria</taxon>
        <taxon>Bacillati</taxon>
        <taxon>Bacillota</taxon>
        <taxon>Bacilli</taxon>
        <taxon>Bacillales</taxon>
        <taxon>Paenibacillaceae</taxon>
        <taxon>Paenibacillus</taxon>
    </lineage>
</organism>
<reference evidence="2" key="1">
    <citation type="submission" date="2020-09" db="EMBL/GenBank/DDBJ databases">
        <title>A novel bacterium of genus Paenibacillus, isolated from South China Sea.</title>
        <authorList>
            <person name="Huang H."/>
            <person name="Mo K."/>
            <person name="Hu Y."/>
        </authorList>
    </citation>
    <scope>NUCLEOTIDE SEQUENCE</scope>
    <source>
        <strain evidence="2">IB182493</strain>
    </source>
</reference>
<dbReference type="EMBL" id="JACXIY010000040">
    <property type="protein sequence ID" value="MBD2872024.1"/>
    <property type="molecule type" value="Genomic_DNA"/>
</dbReference>
<evidence type="ECO:0000313" key="3">
    <source>
        <dbReference type="Proteomes" id="UP000632125"/>
    </source>
</evidence>
<dbReference type="NCBIfam" id="NF033524">
    <property type="entry name" value="lasso_PadeA_fam"/>
    <property type="match status" value="1"/>
</dbReference>
<comment type="caution">
    <text evidence="2">The sequence shown here is derived from an EMBL/GenBank/DDBJ whole genome shotgun (WGS) entry which is preliminary data.</text>
</comment>
<evidence type="ECO:0000256" key="1">
    <source>
        <dbReference type="SAM" id="MobiDB-lite"/>
    </source>
</evidence>
<proteinExistence type="predicted"/>
<gene>
    <name evidence="2" type="ORF">IDH41_25930</name>
</gene>
<dbReference type="RefSeq" id="WP_190866352.1">
    <property type="nucleotide sequence ID" value="NZ_JACXIY010000040.1"/>
</dbReference>
<dbReference type="Proteomes" id="UP000632125">
    <property type="component" value="Unassembled WGS sequence"/>
</dbReference>
<dbReference type="AlphaFoldDB" id="A0A927CPY6"/>
<accession>A0A927CPY6</accession>
<keyword evidence="3" id="KW-1185">Reference proteome</keyword>
<name>A0A927CPY6_9BACL</name>
<feature type="region of interest" description="Disordered" evidence="1">
    <location>
        <begin position="23"/>
        <end position="43"/>
    </location>
</feature>
<dbReference type="InterPro" id="IPR049825">
    <property type="entry name" value="Lasso_PadeA-like"/>
</dbReference>